<feature type="repeat" description="TPR" evidence="1">
    <location>
        <begin position="51"/>
        <end position="84"/>
    </location>
</feature>
<evidence type="ECO:0000313" key="3">
    <source>
        <dbReference type="Proteomes" id="UP000027093"/>
    </source>
</evidence>
<evidence type="ECO:0000256" key="1">
    <source>
        <dbReference type="PROSITE-ProRule" id="PRU00339"/>
    </source>
</evidence>
<dbReference type="PROSITE" id="PS50005">
    <property type="entry name" value="TPR"/>
    <property type="match status" value="1"/>
</dbReference>
<dbReference type="SMART" id="SM00028">
    <property type="entry name" value="TPR"/>
    <property type="match status" value="1"/>
</dbReference>
<dbReference type="OrthoDB" id="115601at2157"/>
<dbReference type="Proteomes" id="UP000027093">
    <property type="component" value="Chromosome"/>
</dbReference>
<dbReference type="AlphaFoldDB" id="A0A060HFW1"/>
<dbReference type="GeneID" id="74945536"/>
<dbReference type="HOGENOM" id="CLU_2299434_0_0_2"/>
<evidence type="ECO:0000313" key="2">
    <source>
        <dbReference type="EMBL" id="AIC14463.1"/>
    </source>
</evidence>
<accession>A0A060HFW1</accession>
<gene>
    <name evidence="2" type="ORF">NVIE_002770</name>
</gene>
<dbReference type="KEGG" id="nvn:NVIE_002770"/>
<name>A0A060HFW1_9ARCH</name>
<protein>
    <submittedName>
        <fullName evidence="2">Uncharacterized protein</fullName>
    </submittedName>
</protein>
<dbReference type="InterPro" id="IPR011990">
    <property type="entry name" value="TPR-like_helical_dom_sf"/>
</dbReference>
<dbReference type="Gene3D" id="1.25.40.10">
    <property type="entry name" value="Tetratricopeptide repeat domain"/>
    <property type="match status" value="1"/>
</dbReference>
<dbReference type="RefSeq" id="WP_075053679.1">
    <property type="nucleotide sequence ID" value="NZ_CP007536.1"/>
</dbReference>
<sequence>MNDHDDALESRFYRRPEKPVPATVIEMLSRFEFDSTLDYLNKLLEKEPDFEDAWEKKGMVCFLMLKYSDAVQAYDAALKINPANVRAKKGKEEAIYWLKR</sequence>
<organism evidence="2 3">
    <name type="scientific">Nitrososphaera viennensis EN76</name>
    <dbReference type="NCBI Taxonomy" id="926571"/>
    <lineage>
        <taxon>Archaea</taxon>
        <taxon>Nitrososphaerota</taxon>
        <taxon>Nitrososphaeria</taxon>
        <taxon>Nitrososphaerales</taxon>
        <taxon>Nitrososphaeraceae</taxon>
        <taxon>Nitrososphaera</taxon>
    </lineage>
</organism>
<dbReference type="InterPro" id="IPR019734">
    <property type="entry name" value="TPR_rpt"/>
</dbReference>
<dbReference type="STRING" id="926571.NVIE_002770"/>
<keyword evidence="1" id="KW-0802">TPR repeat</keyword>
<dbReference type="SUPFAM" id="SSF48452">
    <property type="entry name" value="TPR-like"/>
    <property type="match status" value="1"/>
</dbReference>
<reference evidence="2 3" key="1">
    <citation type="journal article" date="2014" name="Int. J. Syst. Evol. Microbiol.">
        <title>Nitrososphaera viennensis gen. nov., sp. nov., an aerobic and mesophilic, ammonia-oxidizing archaeon from soil and a member of the archaeal phylum Thaumarchaeota.</title>
        <authorList>
            <person name="Stieglmeier M."/>
            <person name="Klingl A."/>
            <person name="Alves R.J."/>
            <person name="Rittmann S.K."/>
            <person name="Melcher M."/>
            <person name="Leisch N."/>
            <person name="Schleper C."/>
        </authorList>
    </citation>
    <scope>NUCLEOTIDE SEQUENCE [LARGE SCALE GENOMIC DNA]</scope>
    <source>
        <strain evidence="2">EN76</strain>
    </source>
</reference>
<proteinExistence type="predicted"/>
<keyword evidence="3" id="KW-1185">Reference proteome</keyword>
<dbReference type="EMBL" id="CP007536">
    <property type="protein sequence ID" value="AIC14463.1"/>
    <property type="molecule type" value="Genomic_DNA"/>
</dbReference>